<comment type="caution">
    <text evidence="2">The sequence shown here is derived from an EMBL/GenBank/DDBJ whole genome shotgun (WGS) entry which is preliminary data.</text>
</comment>
<dbReference type="SMART" id="SM00347">
    <property type="entry name" value="HTH_MARR"/>
    <property type="match status" value="1"/>
</dbReference>
<dbReference type="GO" id="GO:0006950">
    <property type="term" value="P:response to stress"/>
    <property type="evidence" value="ECO:0007669"/>
    <property type="project" value="TreeGrafter"/>
</dbReference>
<dbReference type="EMBL" id="JAHCVJ010000001">
    <property type="protein sequence ID" value="MBT0662866.1"/>
    <property type="molecule type" value="Genomic_DNA"/>
</dbReference>
<gene>
    <name evidence="2" type="ORF">KI809_01005</name>
</gene>
<proteinExistence type="predicted"/>
<name>A0AAW4KWC1_9BACT</name>
<dbReference type="PANTHER" id="PTHR33164">
    <property type="entry name" value="TRANSCRIPTIONAL REGULATOR, MARR FAMILY"/>
    <property type="match status" value="1"/>
</dbReference>
<dbReference type="SUPFAM" id="SSF46785">
    <property type="entry name" value="Winged helix' DNA-binding domain"/>
    <property type="match status" value="1"/>
</dbReference>
<dbReference type="Proteomes" id="UP000811899">
    <property type="component" value="Unassembled WGS sequence"/>
</dbReference>
<dbReference type="InterPro" id="IPR039422">
    <property type="entry name" value="MarR/SlyA-like"/>
</dbReference>
<evidence type="ECO:0000259" key="1">
    <source>
        <dbReference type="PROSITE" id="PS50995"/>
    </source>
</evidence>
<evidence type="ECO:0000313" key="2">
    <source>
        <dbReference type="EMBL" id="MBT0662866.1"/>
    </source>
</evidence>
<dbReference type="InterPro" id="IPR036388">
    <property type="entry name" value="WH-like_DNA-bd_sf"/>
</dbReference>
<dbReference type="AlphaFoldDB" id="A0AAW4KWC1"/>
<dbReference type="InterPro" id="IPR000835">
    <property type="entry name" value="HTH_MarR-typ"/>
</dbReference>
<dbReference type="Pfam" id="PF01047">
    <property type="entry name" value="MarR"/>
    <property type="match status" value="1"/>
</dbReference>
<dbReference type="PROSITE" id="PS50995">
    <property type="entry name" value="HTH_MARR_2"/>
    <property type="match status" value="1"/>
</dbReference>
<keyword evidence="3" id="KW-1185">Reference proteome</keyword>
<dbReference type="InterPro" id="IPR036390">
    <property type="entry name" value="WH_DNA-bd_sf"/>
</dbReference>
<reference evidence="2 3" key="1">
    <citation type="submission" date="2021-05" db="EMBL/GenBank/DDBJ databases">
        <title>The draft genome of Geobacter pelophilus DSM 12255.</title>
        <authorList>
            <person name="Xu Z."/>
            <person name="Masuda Y."/>
            <person name="Itoh H."/>
            <person name="Senoo K."/>
        </authorList>
    </citation>
    <scope>NUCLEOTIDE SEQUENCE [LARGE SCALE GENOMIC DNA]</scope>
    <source>
        <strain evidence="2 3">DSM 12255</strain>
    </source>
</reference>
<dbReference type="GO" id="GO:0003700">
    <property type="term" value="F:DNA-binding transcription factor activity"/>
    <property type="evidence" value="ECO:0007669"/>
    <property type="project" value="InterPro"/>
</dbReference>
<dbReference type="RefSeq" id="WP_214169659.1">
    <property type="nucleotide sequence ID" value="NZ_JAHCVJ010000001.1"/>
</dbReference>
<protein>
    <submittedName>
        <fullName evidence="2">MarR family transcriptional regulator</fullName>
    </submittedName>
</protein>
<accession>A0AAW4KWC1</accession>
<sequence length="156" mass="17671">METVREKLQIFVRRFGLLNASCCDECCGEQVSMVQSHILYEVRRLGNPSMQRVAEELGVDITTFSRQVKALEGRGLVVRQVSADDRRVNLLGLTEEGLQVLEQIDRYMSERLELIFANMTAFERETVVRSLALLNEALTQLGCCGPRSENKIVCCK</sequence>
<organism evidence="2 3">
    <name type="scientific">Geoanaerobacter pelophilus</name>
    <dbReference type="NCBI Taxonomy" id="60036"/>
    <lineage>
        <taxon>Bacteria</taxon>
        <taxon>Pseudomonadati</taxon>
        <taxon>Thermodesulfobacteriota</taxon>
        <taxon>Desulfuromonadia</taxon>
        <taxon>Geobacterales</taxon>
        <taxon>Geobacteraceae</taxon>
        <taxon>Geoanaerobacter</taxon>
    </lineage>
</organism>
<dbReference type="PANTHER" id="PTHR33164:SF57">
    <property type="entry name" value="MARR-FAMILY TRANSCRIPTIONAL REGULATOR"/>
    <property type="match status" value="1"/>
</dbReference>
<feature type="domain" description="HTH marR-type" evidence="1">
    <location>
        <begin position="1"/>
        <end position="136"/>
    </location>
</feature>
<dbReference type="PRINTS" id="PR00598">
    <property type="entry name" value="HTHMARR"/>
</dbReference>
<dbReference type="Gene3D" id="1.10.10.10">
    <property type="entry name" value="Winged helix-like DNA-binding domain superfamily/Winged helix DNA-binding domain"/>
    <property type="match status" value="1"/>
</dbReference>
<evidence type="ECO:0000313" key="3">
    <source>
        <dbReference type="Proteomes" id="UP000811899"/>
    </source>
</evidence>